<accession>A0A1Y1Q708</accession>
<proteinExistence type="inferred from homology"/>
<dbReference type="EMBL" id="MTEJ01000791">
    <property type="protein sequence ID" value="OQW97749.1"/>
    <property type="molecule type" value="Genomic_DNA"/>
</dbReference>
<evidence type="ECO:0000256" key="1">
    <source>
        <dbReference type="ARBA" id="ARBA00007806"/>
    </source>
</evidence>
<dbReference type="Pfam" id="PF01055">
    <property type="entry name" value="Glyco_hydro_31_2nd"/>
    <property type="match status" value="1"/>
</dbReference>
<gene>
    <name evidence="4" type="ORF">BWK73_53845</name>
</gene>
<keyword evidence="2" id="KW-0378">Hydrolase</keyword>
<organism evidence="4 5">
    <name type="scientific">Thiothrix lacustris</name>
    <dbReference type="NCBI Taxonomy" id="525917"/>
    <lineage>
        <taxon>Bacteria</taxon>
        <taxon>Pseudomonadati</taxon>
        <taxon>Pseudomonadota</taxon>
        <taxon>Gammaproteobacteria</taxon>
        <taxon>Thiotrichales</taxon>
        <taxon>Thiotrichaceae</taxon>
        <taxon>Thiothrix</taxon>
    </lineage>
</organism>
<dbReference type="SUPFAM" id="SSF51445">
    <property type="entry name" value="(Trans)glycosidases"/>
    <property type="match status" value="1"/>
</dbReference>
<dbReference type="GO" id="GO:0004553">
    <property type="term" value="F:hydrolase activity, hydrolyzing O-glycosyl compounds"/>
    <property type="evidence" value="ECO:0007669"/>
    <property type="project" value="InterPro"/>
</dbReference>
<evidence type="ECO:0000256" key="2">
    <source>
        <dbReference type="RuleBase" id="RU361185"/>
    </source>
</evidence>
<feature type="domain" description="Glycoside hydrolase family 31 TIM barrel" evidence="3">
    <location>
        <begin position="22"/>
        <end position="162"/>
    </location>
</feature>
<dbReference type="Proteomes" id="UP000192491">
    <property type="component" value="Unassembled WGS sequence"/>
</dbReference>
<evidence type="ECO:0000313" key="5">
    <source>
        <dbReference type="Proteomes" id="UP000192491"/>
    </source>
</evidence>
<dbReference type="InterPro" id="IPR000322">
    <property type="entry name" value="Glyco_hydro_31_TIM"/>
</dbReference>
<keyword evidence="2" id="KW-0326">Glycosidase</keyword>
<feature type="non-terminal residue" evidence="4">
    <location>
        <position position="1"/>
    </location>
</feature>
<dbReference type="PANTHER" id="PTHR22762:SF120">
    <property type="entry name" value="HETEROGLYCAN GLUCOSIDASE 1"/>
    <property type="match status" value="1"/>
</dbReference>
<dbReference type="InterPro" id="IPR017853">
    <property type="entry name" value="GH"/>
</dbReference>
<comment type="caution">
    <text evidence="4">The sequence shown here is derived from an EMBL/GenBank/DDBJ whole genome shotgun (WGS) entry which is preliminary data.</text>
</comment>
<evidence type="ECO:0000313" key="4">
    <source>
        <dbReference type="EMBL" id="OQW97749.1"/>
    </source>
</evidence>
<dbReference type="PANTHER" id="PTHR22762">
    <property type="entry name" value="ALPHA-GLUCOSIDASE"/>
    <property type="match status" value="1"/>
</dbReference>
<reference evidence="4 5" key="1">
    <citation type="submission" date="2017-01" db="EMBL/GenBank/DDBJ databases">
        <title>Novel large sulfur bacteria in the metagenomes of groundwater-fed chemosynthetic microbial mats in the Lake Huron basin.</title>
        <authorList>
            <person name="Sharrar A.M."/>
            <person name="Flood B.E."/>
            <person name="Bailey J.V."/>
            <person name="Jones D.S."/>
            <person name="Biddanda B."/>
            <person name="Ruberg S.A."/>
            <person name="Marcus D.N."/>
            <person name="Dick G.J."/>
        </authorList>
    </citation>
    <scope>NUCLEOTIDE SEQUENCE [LARGE SCALE GENOMIC DNA]</scope>
    <source>
        <strain evidence="4">A8</strain>
    </source>
</reference>
<dbReference type="Gene3D" id="3.20.20.80">
    <property type="entry name" value="Glycosidases"/>
    <property type="match status" value="1"/>
</dbReference>
<protein>
    <recommendedName>
        <fullName evidence="3">Glycoside hydrolase family 31 TIM barrel domain-containing protein</fullName>
    </recommendedName>
</protein>
<dbReference type="GO" id="GO:0005975">
    <property type="term" value="P:carbohydrate metabolic process"/>
    <property type="evidence" value="ECO:0007669"/>
    <property type="project" value="InterPro"/>
</dbReference>
<comment type="similarity">
    <text evidence="1 2">Belongs to the glycosyl hydrolase 31 family.</text>
</comment>
<name>A0A1Y1Q708_9GAMM</name>
<dbReference type="AlphaFoldDB" id="A0A1Y1Q708"/>
<evidence type="ECO:0000259" key="3">
    <source>
        <dbReference type="Pfam" id="PF01055"/>
    </source>
</evidence>
<sequence>RVGESLADLRRGYMQLVGKPLIPNRKLFGLWVSEFGYDDWAELDGVSQSLQKNGFPLDGMVMDLQWFGGIRDNSEDSSMGKLTWDESHFPDPAGKIKALAKQHIGLMLIEESYISRGLPEHKALQDKGFLVKQPDGKPVYLAKKPWWGKGGMIDWSKPRRRCLLARYQTPAVGGHGYSGALDGFGRTDGFCGGCGLPRFHAWQNHAFGFAQFV</sequence>